<dbReference type="GO" id="GO:0046872">
    <property type="term" value="F:metal ion binding"/>
    <property type="evidence" value="ECO:0007669"/>
    <property type="project" value="UniProtKB-KW"/>
</dbReference>
<evidence type="ECO:0000256" key="1">
    <source>
        <dbReference type="ARBA" id="ARBA00022448"/>
    </source>
</evidence>
<feature type="signal peptide" evidence="6">
    <location>
        <begin position="1"/>
        <end position="22"/>
    </location>
</feature>
<dbReference type="AlphaFoldDB" id="A0A1F6TGL8"/>
<name>A0A1F6TGL8_9PROT</name>
<reference evidence="8 9" key="1">
    <citation type="journal article" date="2016" name="Nat. Commun.">
        <title>Thousands of microbial genomes shed light on interconnected biogeochemical processes in an aquifer system.</title>
        <authorList>
            <person name="Anantharaman K."/>
            <person name="Brown C.T."/>
            <person name="Hug L.A."/>
            <person name="Sharon I."/>
            <person name="Castelle C.J."/>
            <person name="Probst A.J."/>
            <person name="Thomas B.C."/>
            <person name="Singh A."/>
            <person name="Wilkins M.J."/>
            <person name="Karaoz U."/>
            <person name="Brodie E.L."/>
            <person name="Williams K.H."/>
            <person name="Hubbard S.S."/>
            <person name="Banfield J.F."/>
        </authorList>
    </citation>
    <scope>NUCLEOTIDE SEQUENCE [LARGE SCALE GENOMIC DNA]</scope>
</reference>
<evidence type="ECO:0000256" key="2">
    <source>
        <dbReference type="ARBA" id="ARBA00022617"/>
    </source>
</evidence>
<sequence length="440" mass="48410">MQAKTIACAAGLTALIAGQASALEPDKINWAVVPKSRITLFYPGQSTQEWILSAAHKAGATGVREGKNCLKCHADEEADIGKTIVSGKKLEPTPIAGKPGSIKVTVQAAYDKENFYLKASWPTNLKEAGAFHNYKAFKDGKWVTYGDNRTNKDVKAGKAKASYEDRFNFMLGDNKGGVANFANQGCWVTCHNSMRDAPNEPKKEAVEAHPVLGKDGMKKSDIRKYLPETRTTMDDKGGWDKLKSKEQLDALLAKGAFLDLWQARAYRSIPVGKADDSYVFQYRNFDKGKKPFDSNWDGEKKQPKFMFDPDKNNGATALTAAQFRDPKAPKLDNTNSIPYDQAKVKDGDILPGFILNTKTEGSADDLDASGTWANGVWTMYVWRKLDTQQKDDVALAAGQTYPIGLAVHDDSVTTRFHYVSMPLKLSLGKKDGHINAVAIK</sequence>
<keyword evidence="1" id="KW-0813">Transport</keyword>
<evidence type="ECO:0000313" key="9">
    <source>
        <dbReference type="Proteomes" id="UP000179344"/>
    </source>
</evidence>
<keyword evidence="5" id="KW-0408">Iron</keyword>
<dbReference type="InterPro" id="IPR019020">
    <property type="entry name" value="Cyt-c552/DMSO_Rdtase_haem-bd"/>
</dbReference>
<comment type="caution">
    <text evidence="8">The sequence shown here is derived from an EMBL/GenBank/DDBJ whole genome shotgun (WGS) entry which is preliminary data.</text>
</comment>
<dbReference type="SMART" id="SM00887">
    <property type="entry name" value="EB_dh"/>
    <property type="match status" value="1"/>
</dbReference>
<feature type="domain" description="Cytochrome c-552/DMSO reductase-like haem-binding" evidence="7">
    <location>
        <begin position="27"/>
        <end position="420"/>
    </location>
</feature>
<feature type="chain" id="PRO_5009225573" description="Cytochrome c-552/DMSO reductase-like haem-binding domain-containing protein" evidence="6">
    <location>
        <begin position="23"/>
        <end position="440"/>
    </location>
</feature>
<accession>A0A1F6TGL8</accession>
<evidence type="ECO:0000256" key="3">
    <source>
        <dbReference type="ARBA" id="ARBA00022723"/>
    </source>
</evidence>
<evidence type="ECO:0000313" key="8">
    <source>
        <dbReference type="EMBL" id="OGI44238.1"/>
    </source>
</evidence>
<evidence type="ECO:0000256" key="6">
    <source>
        <dbReference type="SAM" id="SignalP"/>
    </source>
</evidence>
<evidence type="ECO:0000256" key="5">
    <source>
        <dbReference type="ARBA" id="ARBA00023004"/>
    </source>
</evidence>
<keyword evidence="2" id="KW-0349">Heme</keyword>
<gene>
    <name evidence="8" type="ORF">A2V92_00575</name>
</gene>
<dbReference type="Proteomes" id="UP000179344">
    <property type="component" value="Unassembled WGS sequence"/>
</dbReference>
<dbReference type="EMBL" id="MFST01000063">
    <property type="protein sequence ID" value="OGI44238.1"/>
    <property type="molecule type" value="Genomic_DNA"/>
</dbReference>
<proteinExistence type="predicted"/>
<keyword evidence="4" id="KW-0249">Electron transport</keyword>
<dbReference type="GO" id="GO:0020037">
    <property type="term" value="F:heme binding"/>
    <property type="evidence" value="ECO:0007669"/>
    <property type="project" value="InterPro"/>
</dbReference>
<keyword evidence="6" id="KW-0732">Signal</keyword>
<protein>
    <recommendedName>
        <fullName evidence="7">Cytochrome c-552/DMSO reductase-like haem-binding domain-containing protein</fullName>
    </recommendedName>
</protein>
<evidence type="ECO:0000256" key="4">
    <source>
        <dbReference type="ARBA" id="ARBA00022982"/>
    </source>
</evidence>
<dbReference type="Gene3D" id="2.60.40.1190">
    <property type="match status" value="1"/>
</dbReference>
<dbReference type="Pfam" id="PF09459">
    <property type="entry name" value="EB_dh"/>
    <property type="match status" value="1"/>
</dbReference>
<organism evidence="8 9">
    <name type="scientific">Candidatus Muproteobacteria bacterium RBG_16_65_31</name>
    <dbReference type="NCBI Taxonomy" id="1817759"/>
    <lineage>
        <taxon>Bacteria</taxon>
        <taxon>Pseudomonadati</taxon>
        <taxon>Pseudomonadota</taxon>
        <taxon>Candidatus Muproteobacteria</taxon>
    </lineage>
</organism>
<keyword evidence="3" id="KW-0479">Metal-binding</keyword>
<evidence type="ECO:0000259" key="7">
    <source>
        <dbReference type="SMART" id="SM00887"/>
    </source>
</evidence>